<name>A0A8K0D5T1_IGNLU</name>
<evidence type="ECO:0000313" key="2">
    <source>
        <dbReference type="Proteomes" id="UP000801492"/>
    </source>
</evidence>
<proteinExistence type="predicted"/>
<dbReference type="AlphaFoldDB" id="A0A8K0D5T1"/>
<evidence type="ECO:0000313" key="1">
    <source>
        <dbReference type="EMBL" id="KAF2900020.1"/>
    </source>
</evidence>
<gene>
    <name evidence="1" type="ORF">ILUMI_06168</name>
</gene>
<reference evidence="1" key="1">
    <citation type="submission" date="2019-08" db="EMBL/GenBank/DDBJ databases">
        <title>The genome of the North American firefly Photinus pyralis.</title>
        <authorList>
            <consortium name="Photinus pyralis genome working group"/>
            <person name="Fallon T.R."/>
            <person name="Sander Lower S.E."/>
            <person name="Weng J.-K."/>
        </authorList>
    </citation>
    <scope>NUCLEOTIDE SEQUENCE</scope>
    <source>
        <strain evidence="1">TRF0915ILg1</strain>
        <tissue evidence="1">Whole body</tissue>
    </source>
</reference>
<evidence type="ECO:0008006" key="3">
    <source>
        <dbReference type="Google" id="ProtNLM"/>
    </source>
</evidence>
<dbReference type="Proteomes" id="UP000801492">
    <property type="component" value="Unassembled WGS sequence"/>
</dbReference>
<dbReference type="EMBL" id="VTPC01002449">
    <property type="protein sequence ID" value="KAF2900020.1"/>
    <property type="molecule type" value="Genomic_DNA"/>
</dbReference>
<accession>A0A8K0D5T1</accession>
<protein>
    <recommendedName>
        <fullName evidence="3">Endonuclease/exonuclease/phosphatase domain-containing protein</fullName>
    </recommendedName>
</protein>
<keyword evidence="2" id="KW-1185">Reference proteome</keyword>
<organism evidence="1 2">
    <name type="scientific">Ignelater luminosus</name>
    <name type="common">Cucubano</name>
    <name type="synonym">Pyrophorus luminosus</name>
    <dbReference type="NCBI Taxonomy" id="2038154"/>
    <lineage>
        <taxon>Eukaryota</taxon>
        <taxon>Metazoa</taxon>
        <taxon>Ecdysozoa</taxon>
        <taxon>Arthropoda</taxon>
        <taxon>Hexapoda</taxon>
        <taxon>Insecta</taxon>
        <taxon>Pterygota</taxon>
        <taxon>Neoptera</taxon>
        <taxon>Endopterygota</taxon>
        <taxon>Coleoptera</taxon>
        <taxon>Polyphaga</taxon>
        <taxon>Elateriformia</taxon>
        <taxon>Elateroidea</taxon>
        <taxon>Elateridae</taxon>
        <taxon>Agrypninae</taxon>
        <taxon>Pyrophorini</taxon>
        <taxon>Ignelater</taxon>
    </lineage>
</organism>
<comment type="caution">
    <text evidence="1">The sequence shown here is derived from an EMBL/GenBank/DDBJ whole genome shotgun (WGS) entry which is preliminary data.</text>
</comment>
<sequence>MCGIIAAYGPNKHETVAQKDQLKNQLQETIDEYQGNVMVMGDLNRRVGSNHAAYQEVVGRYGTEKVTDVRVRRGMALGTDHYFLEVKLKILDEGKMANRNRKKFKINYYKLRSQEIRKEFVKAVEQKIANQANTLGETGLVELWEACKQVLLEQICGKSRVNKRSEKKTKWWNDEVKKEIKLKKGWFKEYLRTSEKGQKQSYEKFGRNIEKDLEQDQKLFYRALKTREKKKQGWKLVTGERELMEI</sequence>
<dbReference type="OrthoDB" id="6781167at2759"/>